<sequence length="532" mass="58772">MSPPPLPELLKAAKQLVRRANKDGTLDTLTPRLIRQEIEKQFELEAGTLDAPEYKGPLRGAVADALASREGDDDDEPTPKKMKKTKKEGGSKKKLSEKPVTKKRKSSAVVVSDEEVSEVQALSSTATKFENTASKRKRKSSSAVVVSDEEDMEVQASSPAPISEKPVSKKKYKSGAVVVSDEEEVEVSSPAPKAETSLSEKKLKSSAVVVSDDEDVEMQSLSSPAPKSKPTLKEASVKEAKPKRKSDSAVEESSSAGKKRQRVKKATKEFKSLEHVPTSDMEDDEPDDPAESSKLKPVQVKSKLDAPPPKRRKVSPLFGSDEDEEEDLKANVKRKDPSEKSDSIVDEPPKKERKVKSGSTKELKKPTTAKKARPTKENKGSGSTKDDDTIKRLKSLVLACGVRHPWAKLFADLSASQQIKKLKEILADLGMKGRTSMEQAKAIREKRELAQELEDVQEFEKKVIEISSKRAQRQSQKSSGRLLKRDRDDEEDSDSEHGEGSDSEDDVKPEKRRVCFLVGGIWAYRVLIGFFL</sequence>
<feature type="region of interest" description="Disordered" evidence="1">
    <location>
        <begin position="45"/>
        <end position="390"/>
    </location>
</feature>
<protein>
    <recommendedName>
        <fullName evidence="4">DEK C-terminal domain-containing protein</fullName>
    </recommendedName>
</protein>
<dbReference type="GO" id="GO:0005634">
    <property type="term" value="C:nucleus"/>
    <property type="evidence" value="ECO:0007669"/>
    <property type="project" value="TreeGrafter"/>
</dbReference>
<dbReference type="InterPro" id="IPR037647">
    <property type="entry name" value="HIRIP3"/>
</dbReference>
<organism evidence="2 3">
    <name type="scientific">Laccaria amethystina LaAM-08-1</name>
    <dbReference type="NCBI Taxonomy" id="1095629"/>
    <lineage>
        <taxon>Eukaryota</taxon>
        <taxon>Fungi</taxon>
        <taxon>Dikarya</taxon>
        <taxon>Basidiomycota</taxon>
        <taxon>Agaricomycotina</taxon>
        <taxon>Agaricomycetes</taxon>
        <taxon>Agaricomycetidae</taxon>
        <taxon>Agaricales</taxon>
        <taxon>Agaricineae</taxon>
        <taxon>Hydnangiaceae</taxon>
        <taxon>Laccaria</taxon>
    </lineage>
</organism>
<feature type="compositionally biased region" description="Acidic residues" evidence="1">
    <location>
        <begin position="280"/>
        <end position="290"/>
    </location>
</feature>
<feature type="compositionally biased region" description="Basic and acidic residues" evidence="1">
    <location>
        <begin position="495"/>
        <end position="508"/>
    </location>
</feature>
<proteinExistence type="predicted"/>
<dbReference type="Proteomes" id="UP000054477">
    <property type="component" value="Unassembled WGS sequence"/>
</dbReference>
<name>A0A0C9Y3B1_9AGAR</name>
<reference evidence="3" key="2">
    <citation type="submission" date="2015-01" db="EMBL/GenBank/DDBJ databases">
        <title>Evolutionary Origins and Diversification of the Mycorrhizal Mutualists.</title>
        <authorList>
            <consortium name="DOE Joint Genome Institute"/>
            <consortium name="Mycorrhizal Genomics Consortium"/>
            <person name="Kohler A."/>
            <person name="Kuo A."/>
            <person name="Nagy L.G."/>
            <person name="Floudas D."/>
            <person name="Copeland A."/>
            <person name="Barry K.W."/>
            <person name="Cichocki N."/>
            <person name="Veneault-Fourrey C."/>
            <person name="LaButti K."/>
            <person name="Lindquist E.A."/>
            <person name="Lipzen A."/>
            <person name="Lundell T."/>
            <person name="Morin E."/>
            <person name="Murat C."/>
            <person name="Riley R."/>
            <person name="Ohm R."/>
            <person name="Sun H."/>
            <person name="Tunlid A."/>
            <person name="Henrissat B."/>
            <person name="Grigoriev I.V."/>
            <person name="Hibbett D.S."/>
            <person name="Martin F."/>
        </authorList>
    </citation>
    <scope>NUCLEOTIDE SEQUENCE [LARGE SCALE GENOMIC DNA]</scope>
    <source>
        <strain evidence="3">LaAM-08-1</strain>
    </source>
</reference>
<dbReference type="EMBL" id="KN838568">
    <property type="protein sequence ID" value="KIK04552.1"/>
    <property type="molecule type" value="Genomic_DNA"/>
</dbReference>
<evidence type="ECO:0000256" key="1">
    <source>
        <dbReference type="SAM" id="MobiDB-lite"/>
    </source>
</evidence>
<feature type="region of interest" description="Disordered" evidence="1">
    <location>
        <begin position="467"/>
        <end position="508"/>
    </location>
</feature>
<evidence type="ECO:0000313" key="3">
    <source>
        <dbReference type="Proteomes" id="UP000054477"/>
    </source>
</evidence>
<dbReference type="STRING" id="1095629.A0A0C9Y3B1"/>
<reference evidence="2 3" key="1">
    <citation type="submission" date="2014-04" db="EMBL/GenBank/DDBJ databases">
        <authorList>
            <consortium name="DOE Joint Genome Institute"/>
            <person name="Kuo A."/>
            <person name="Kohler A."/>
            <person name="Nagy L.G."/>
            <person name="Floudas D."/>
            <person name="Copeland A."/>
            <person name="Barry K.W."/>
            <person name="Cichocki N."/>
            <person name="Veneault-Fourrey C."/>
            <person name="LaButti K."/>
            <person name="Lindquist E.A."/>
            <person name="Lipzen A."/>
            <person name="Lundell T."/>
            <person name="Morin E."/>
            <person name="Murat C."/>
            <person name="Sun H."/>
            <person name="Tunlid A."/>
            <person name="Henrissat B."/>
            <person name="Grigoriev I.V."/>
            <person name="Hibbett D.S."/>
            <person name="Martin F."/>
            <person name="Nordberg H.P."/>
            <person name="Cantor M.N."/>
            <person name="Hua S.X."/>
        </authorList>
    </citation>
    <scope>NUCLEOTIDE SEQUENCE [LARGE SCALE GENOMIC DNA]</scope>
    <source>
        <strain evidence="2 3">LaAM-08-1</strain>
    </source>
</reference>
<accession>A0A0C9Y3B1</accession>
<dbReference type="PANTHER" id="PTHR15410">
    <property type="entry name" value="HIRA-INTERACTING PROTEIN 3"/>
    <property type="match status" value="1"/>
</dbReference>
<dbReference type="PANTHER" id="PTHR15410:SF2">
    <property type="entry name" value="HIRA-INTERACTING PROTEIN 3"/>
    <property type="match status" value="1"/>
</dbReference>
<feature type="compositionally biased region" description="Basic and acidic residues" evidence="1">
    <location>
        <begin position="374"/>
        <end position="390"/>
    </location>
</feature>
<keyword evidence="3" id="KW-1185">Reference proteome</keyword>
<dbReference type="OrthoDB" id="552755at2759"/>
<evidence type="ECO:0000313" key="2">
    <source>
        <dbReference type="EMBL" id="KIK04552.1"/>
    </source>
</evidence>
<feature type="compositionally biased region" description="Basic and acidic residues" evidence="1">
    <location>
        <begin position="87"/>
        <end position="100"/>
    </location>
</feature>
<gene>
    <name evidence="2" type="ORF">K443DRAFT_130760</name>
</gene>
<dbReference type="HOGENOM" id="CLU_050251_0_0_1"/>
<feature type="compositionally biased region" description="Basic and acidic residues" evidence="1">
    <location>
        <begin position="231"/>
        <end position="248"/>
    </location>
</feature>
<evidence type="ECO:0008006" key="4">
    <source>
        <dbReference type="Google" id="ProtNLM"/>
    </source>
</evidence>
<dbReference type="AlphaFoldDB" id="A0A0C9Y3B1"/>
<feature type="compositionally biased region" description="Low complexity" evidence="1">
    <location>
        <begin position="187"/>
        <end position="197"/>
    </location>
</feature>
<feature type="compositionally biased region" description="Polar residues" evidence="1">
    <location>
        <begin position="120"/>
        <end position="132"/>
    </location>
</feature>
<feature type="compositionally biased region" description="Basic and acidic residues" evidence="1">
    <location>
        <begin position="328"/>
        <end position="350"/>
    </location>
</feature>